<proteinExistence type="predicted"/>
<dbReference type="AlphaFoldDB" id="A0A4P9Z4L9"/>
<dbReference type="Gene3D" id="3.40.30.10">
    <property type="entry name" value="Glutaredoxin"/>
    <property type="match status" value="1"/>
</dbReference>
<dbReference type="GO" id="GO:0004364">
    <property type="term" value="F:glutathione transferase activity"/>
    <property type="evidence" value="ECO:0007669"/>
    <property type="project" value="TreeGrafter"/>
</dbReference>
<evidence type="ECO:0000259" key="1">
    <source>
        <dbReference type="PROSITE" id="PS50404"/>
    </source>
</evidence>
<dbReference type="OrthoDB" id="414243at2759"/>
<name>A0A4P9Z4L9_9FUNG</name>
<dbReference type="PROSITE" id="PS50404">
    <property type="entry name" value="GST_NTER"/>
    <property type="match status" value="1"/>
</dbReference>
<accession>A0A4P9Z4L9</accession>
<reference evidence="4" key="1">
    <citation type="journal article" date="2018" name="Nat. Microbiol.">
        <title>Leveraging single-cell genomics to expand the fungal tree of life.</title>
        <authorList>
            <person name="Ahrendt S.R."/>
            <person name="Quandt C.A."/>
            <person name="Ciobanu D."/>
            <person name="Clum A."/>
            <person name="Salamov A."/>
            <person name="Andreopoulos B."/>
            <person name="Cheng J.F."/>
            <person name="Woyke T."/>
            <person name="Pelin A."/>
            <person name="Henrissat B."/>
            <person name="Reynolds N.K."/>
            <person name="Benny G.L."/>
            <person name="Smith M.E."/>
            <person name="James T.Y."/>
            <person name="Grigoriev I.V."/>
        </authorList>
    </citation>
    <scope>NUCLEOTIDE SEQUENCE [LARGE SCALE GENOMIC DNA]</scope>
    <source>
        <strain evidence="4">Benny S71-1</strain>
    </source>
</reference>
<dbReference type="InterPro" id="IPR010987">
    <property type="entry name" value="Glutathione-S-Trfase_C-like"/>
</dbReference>
<dbReference type="SUPFAM" id="SSF52833">
    <property type="entry name" value="Thioredoxin-like"/>
    <property type="match status" value="1"/>
</dbReference>
<keyword evidence="3" id="KW-0808">Transferase</keyword>
<dbReference type="Gene3D" id="1.20.1050.10">
    <property type="match status" value="1"/>
</dbReference>
<dbReference type="Proteomes" id="UP000278143">
    <property type="component" value="Unassembled WGS sequence"/>
</dbReference>
<sequence length="227" mass="25182">MLKNAAITLHSIGVASLARAGNVGILLSDAHIPFQENNVPLAQWQATRKSLQATPVDTADNPASAIADLRNPYGGAPTLEIDGVCYAQTAPILRMLAREIGAYDGRDNHEKYVVDAVADIATDWRTSWVGAYWSKDPEFVQRYRERSRPRYIKAVQSYLRPRGGPYLLGDRMTYADILLYTLVYDETPAMCQLEADAPLLRLYEAVGARPKVAEYVANWKATHSANL</sequence>
<dbReference type="GO" id="GO:0006749">
    <property type="term" value="P:glutathione metabolic process"/>
    <property type="evidence" value="ECO:0007669"/>
    <property type="project" value="TreeGrafter"/>
</dbReference>
<dbReference type="InterPro" id="IPR050213">
    <property type="entry name" value="GST_superfamily"/>
</dbReference>
<dbReference type="PROSITE" id="PS50405">
    <property type="entry name" value="GST_CTER"/>
    <property type="match status" value="1"/>
</dbReference>
<dbReference type="InterPro" id="IPR036282">
    <property type="entry name" value="Glutathione-S-Trfase_C_sf"/>
</dbReference>
<dbReference type="Pfam" id="PF14497">
    <property type="entry name" value="GST_C_3"/>
    <property type="match status" value="1"/>
</dbReference>
<evidence type="ECO:0000313" key="3">
    <source>
        <dbReference type="EMBL" id="RKP27405.1"/>
    </source>
</evidence>
<feature type="domain" description="GST N-terminal" evidence="1">
    <location>
        <begin position="5"/>
        <end position="104"/>
    </location>
</feature>
<dbReference type="InterPro" id="IPR004046">
    <property type="entry name" value="GST_C"/>
</dbReference>
<gene>
    <name evidence="3" type="ORF">SYNPS1DRAFT_21058</name>
</gene>
<dbReference type="SUPFAM" id="SSF47616">
    <property type="entry name" value="GST C-terminal domain-like"/>
    <property type="match status" value="1"/>
</dbReference>
<organism evidence="3 4">
    <name type="scientific">Syncephalis pseudoplumigaleata</name>
    <dbReference type="NCBI Taxonomy" id="1712513"/>
    <lineage>
        <taxon>Eukaryota</taxon>
        <taxon>Fungi</taxon>
        <taxon>Fungi incertae sedis</taxon>
        <taxon>Zoopagomycota</taxon>
        <taxon>Zoopagomycotina</taxon>
        <taxon>Zoopagomycetes</taxon>
        <taxon>Zoopagales</taxon>
        <taxon>Piptocephalidaceae</taxon>
        <taxon>Syncephalis</taxon>
    </lineage>
</organism>
<feature type="domain" description="GST C-terminal" evidence="2">
    <location>
        <begin position="107"/>
        <end position="224"/>
    </location>
</feature>
<dbReference type="PANTHER" id="PTHR11571:SF150">
    <property type="entry name" value="GLUTATHIONE S-TRANSFERASE"/>
    <property type="match status" value="1"/>
</dbReference>
<keyword evidence="4" id="KW-1185">Reference proteome</keyword>
<dbReference type="InterPro" id="IPR036249">
    <property type="entry name" value="Thioredoxin-like_sf"/>
</dbReference>
<dbReference type="InterPro" id="IPR004045">
    <property type="entry name" value="Glutathione_S-Trfase_N"/>
</dbReference>
<evidence type="ECO:0000313" key="4">
    <source>
        <dbReference type="Proteomes" id="UP000278143"/>
    </source>
</evidence>
<protein>
    <submittedName>
        <fullName evidence="3">Glutathione S-transferase</fullName>
    </submittedName>
</protein>
<dbReference type="PANTHER" id="PTHR11571">
    <property type="entry name" value="GLUTATHIONE S-TRANSFERASE"/>
    <property type="match status" value="1"/>
</dbReference>
<dbReference type="EMBL" id="KZ989213">
    <property type="protein sequence ID" value="RKP27405.1"/>
    <property type="molecule type" value="Genomic_DNA"/>
</dbReference>
<evidence type="ECO:0000259" key="2">
    <source>
        <dbReference type="PROSITE" id="PS50405"/>
    </source>
</evidence>